<dbReference type="EMBL" id="ON604651">
    <property type="protein sequence ID" value="UTQ78177.1"/>
    <property type="molecule type" value="Genomic_DNA"/>
</dbReference>
<reference evidence="2" key="1">
    <citation type="submission" date="2022-05" db="EMBL/GenBank/DDBJ databases">
        <title>Complete genome sequence of Aeromonas phage JELG-KS1.</title>
        <authorList>
            <person name="Svanberga K."/>
            <person name="Dislers A."/>
            <person name="Kazaks A."/>
            <person name="Zrelovs N."/>
        </authorList>
    </citation>
    <scope>NUCLEOTIDE SEQUENCE</scope>
</reference>
<feature type="region of interest" description="Disordered" evidence="1">
    <location>
        <begin position="174"/>
        <end position="197"/>
    </location>
</feature>
<dbReference type="Pfam" id="PF24072">
    <property type="entry name" value="T7_gp14"/>
    <property type="match status" value="1"/>
</dbReference>
<evidence type="ECO:0000256" key="1">
    <source>
        <dbReference type="SAM" id="MobiDB-lite"/>
    </source>
</evidence>
<evidence type="ECO:0000313" key="3">
    <source>
        <dbReference type="Proteomes" id="UP001060072"/>
    </source>
</evidence>
<feature type="compositionally biased region" description="Polar residues" evidence="1">
    <location>
        <begin position="182"/>
        <end position="197"/>
    </location>
</feature>
<organism evidence="2 3">
    <name type="scientific">Aeromonas phage JELG-KS1</name>
    <dbReference type="NCBI Taxonomy" id="2951233"/>
    <lineage>
        <taxon>Viruses</taxon>
        <taxon>Duplodnaviria</taxon>
        <taxon>Heunggongvirae</taxon>
        <taxon>Uroviricota</taxon>
        <taxon>Caudoviricetes</taxon>
        <taxon>Autographivirales</taxon>
        <taxon>Autotranscriptaviridae</taxon>
        <taxon>Studiervirinae</taxon>
        <taxon>Jelgvirus</taxon>
        <taxon>Jelgvirus JELGKS1</taxon>
    </lineage>
</organism>
<sequence length="197" mass="21390">MCDPLSITMAAVGVVGGMMDSKNKGKAWAAQEETRRKQLTEALKASNIADASLKLAANESYKQARSELENNTMQAIKAKGTVTTAMGESNLEGRTMDRTMRDTENMFLKTKGQITENYERDYHNIWVQRLENNQNIIAQIQGSQPAPKPDSASQALNTVQSGVSGALVGQQLWGTYKGSPMGSGTTANKEQSSNRGK</sequence>
<name>A0A9E7T0Y9_9CAUD</name>
<proteinExistence type="predicted"/>
<dbReference type="InterPro" id="IPR038996">
    <property type="entry name" value="Gp14"/>
</dbReference>
<keyword evidence="3" id="KW-1185">Reference proteome</keyword>
<protein>
    <submittedName>
        <fullName evidence="2">Internal virion protein</fullName>
    </submittedName>
</protein>
<dbReference type="Proteomes" id="UP001060072">
    <property type="component" value="Segment"/>
</dbReference>
<accession>A0A9E7T0Y9</accession>
<evidence type="ECO:0000313" key="2">
    <source>
        <dbReference type="EMBL" id="UTQ78177.1"/>
    </source>
</evidence>